<evidence type="ECO:0000256" key="4">
    <source>
        <dbReference type="ARBA" id="ARBA00022833"/>
    </source>
</evidence>
<feature type="transmembrane region" description="Helical" evidence="11">
    <location>
        <begin position="203"/>
        <end position="222"/>
    </location>
</feature>
<dbReference type="GO" id="GO:0016020">
    <property type="term" value="C:membrane"/>
    <property type="evidence" value="ECO:0007669"/>
    <property type="project" value="InterPro"/>
</dbReference>
<evidence type="ECO:0000256" key="8">
    <source>
        <dbReference type="ARBA" id="ARBA00023136"/>
    </source>
</evidence>
<keyword evidence="2" id="KW-0813">Transport</keyword>
<dbReference type="KEGG" id="nvi:100120479"/>
<evidence type="ECO:0000259" key="12">
    <source>
        <dbReference type="Pfam" id="PF01545"/>
    </source>
</evidence>
<dbReference type="Gene3D" id="1.20.1510.10">
    <property type="entry name" value="Cation efflux protein transmembrane domain"/>
    <property type="match status" value="1"/>
</dbReference>
<dbReference type="GeneID" id="100120479"/>
<dbReference type="GO" id="GO:0006829">
    <property type="term" value="P:zinc ion transport"/>
    <property type="evidence" value="ECO:0007669"/>
    <property type="project" value="TreeGrafter"/>
</dbReference>
<evidence type="ECO:0000256" key="9">
    <source>
        <dbReference type="ARBA" id="ARBA00038600"/>
    </source>
</evidence>
<dbReference type="InterPro" id="IPR027469">
    <property type="entry name" value="Cation_efflux_TMD_sf"/>
</dbReference>
<sequence length="497" mass="55257">MSYSHGANDASVECGRLVKIDGGAEKLPGEDSSGLKIQVLSVLRQRDCKWIVFLISCNSLVVYYLCNWSASTESLALLAYVNTVVFNVCALAVCLISIWVEQNTLRQSQRFSELCIAAPYKSKPPPQEPQQQQQQRWAKCQRPFTAPSAVVHDLKDSISVLGLEKYEVLALLASSCLSLIVALLVAIDAIARIREQPVVVHEGRLGLGAILGLVAHLGTILGHPDAGLNHVVCKALPCPTLKGVNPILGSNFISFVILCGVHTAIHYWELYTVDTAAAFAVIGLTVASMLPLAFFTASIILQKLSHHMSEQLDKCLREALIIDGVLEFRNERFWTKSFGKLAGSLEVRVRKNANEHYVLQKVMQRLSEVVSTLSIQEFREPNFLQSRHSLPELLPLEYYVNELLQNNVSGEKKLETKKEKEEVIQTVRIEDILGAEKESQIHRGGRATATLLRNAEDFAKPHKNYLYRDVTVTNALLLGSRKDLDDLRCNAKLHCQP</sequence>
<evidence type="ECO:0000256" key="1">
    <source>
        <dbReference type="ARBA" id="ARBA00004166"/>
    </source>
</evidence>
<name>A0A7M7QVE6_NASVI</name>
<feature type="transmembrane region" description="Helical" evidence="11">
    <location>
        <begin position="76"/>
        <end position="100"/>
    </location>
</feature>
<evidence type="ECO:0000256" key="7">
    <source>
        <dbReference type="ARBA" id="ARBA00023065"/>
    </source>
</evidence>
<keyword evidence="14" id="KW-1185">Reference proteome</keyword>
<feature type="transmembrane region" description="Helical" evidence="11">
    <location>
        <begin position="277"/>
        <end position="301"/>
    </location>
</feature>
<evidence type="ECO:0000256" key="11">
    <source>
        <dbReference type="SAM" id="Phobius"/>
    </source>
</evidence>
<organism evidence="13 14">
    <name type="scientific">Nasonia vitripennis</name>
    <name type="common">Parasitic wasp</name>
    <dbReference type="NCBI Taxonomy" id="7425"/>
    <lineage>
        <taxon>Eukaryota</taxon>
        <taxon>Metazoa</taxon>
        <taxon>Ecdysozoa</taxon>
        <taxon>Arthropoda</taxon>
        <taxon>Hexapoda</taxon>
        <taxon>Insecta</taxon>
        <taxon>Pterygota</taxon>
        <taxon>Neoptera</taxon>
        <taxon>Endopterygota</taxon>
        <taxon>Hymenoptera</taxon>
        <taxon>Apocrita</taxon>
        <taxon>Proctotrupomorpha</taxon>
        <taxon>Chalcidoidea</taxon>
        <taxon>Pteromalidae</taxon>
        <taxon>Pteromalinae</taxon>
        <taxon>Nasonia</taxon>
    </lineage>
</organism>
<comment type="subcellular location">
    <subcellularLocation>
        <location evidence="1">Golgi apparatus</location>
        <location evidence="1">trans-Golgi network membrane</location>
        <topology evidence="1">Multi-pass membrane protein</topology>
    </subcellularLocation>
</comment>
<feature type="domain" description="Cation efflux protein transmembrane" evidence="12">
    <location>
        <begin position="162"/>
        <end position="301"/>
    </location>
</feature>
<dbReference type="AlphaFoldDB" id="A0A7M7QVE6"/>
<accession>A0A7M7QVE6</accession>
<evidence type="ECO:0000256" key="3">
    <source>
        <dbReference type="ARBA" id="ARBA00022692"/>
    </source>
</evidence>
<evidence type="ECO:0000313" key="14">
    <source>
        <dbReference type="Proteomes" id="UP000002358"/>
    </source>
</evidence>
<dbReference type="Proteomes" id="UP000002358">
    <property type="component" value="Chromosome 2"/>
</dbReference>
<dbReference type="OMA" id="LISIWVE"/>
<keyword evidence="7" id="KW-0406">Ion transport</keyword>
<dbReference type="GO" id="GO:0005794">
    <property type="term" value="C:Golgi apparatus"/>
    <property type="evidence" value="ECO:0007669"/>
    <property type="project" value="UniProtKB-SubCell"/>
</dbReference>
<dbReference type="InterPro" id="IPR058533">
    <property type="entry name" value="Cation_efflux_TM"/>
</dbReference>
<keyword evidence="6" id="KW-0333">Golgi apparatus</keyword>
<feature type="transmembrane region" description="Helical" evidence="11">
    <location>
        <begin position="243"/>
        <end position="265"/>
    </location>
</feature>
<keyword evidence="4" id="KW-0862">Zinc</keyword>
<evidence type="ECO:0000256" key="2">
    <source>
        <dbReference type="ARBA" id="ARBA00022448"/>
    </source>
</evidence>
<dbReference type="GO" id="GO:0008324">
    <property type="term" value="F:monoatomic cation transmembrane transporter activity"/>
    <property type="evidence" value="ECO:0007669"/>
    <property type="project" value="InterPro"/>
</dbReference>
<dbReference type="PANTHER" id="PTHR46531:SF1">
    <property type="entry name" value="ZINC TRANSPORTER 6"/>
    <property type="match status" value="1"/>
</dbReference>
<keyword evidence="3 11" id="KW-0812">Transmembrane</keyword>
<dbReference type="OrthoDB" id="5382797at2759"/>
<comment type="subunit">
    <text evidence="9">Heterodimer with SLC30A5; form a functional zinc ion transmembrane transporter.</text>
</comment>
<evidence type="ECO:0000313" key="13">
    <source>
        <dbReference type="EnsemblMetazoa" id="XP_032453376"/>
    </source>
</evidence>
<reference evidence="13" key="1">
    <citation type="submission" date="2021-01" db="UniProtKB">
        <authorList>
            <consortium name="EnsemblMetazoa"/>
        </authorList>
    </citation>
    <scope>IDENTIFICATION</scope>
</reference>
<feature type="transmembrane region" description="Helical" evidence="11">
    <location>
        <begin position="168"/>
        <end position="191"/>
    </location>
</feature>
<dbReference type="PANTHER" id="PTHR46531">
    <property type="entry name" value="ZINC TRANSPORTER 6"/>
    <property type="match status" value="1"/>
</dbReference>
<dbReference type="InParanoid" id="A0A7M7QVE6"/>
<protein>
    <recommendedName>
        <fullName evidence="12">Cation efflux protein transmembrane domain-containing protein</fullName>
    </recommendedName>
</protein>
<evidence type="ECO:0000256" key="5">
    <source>
        <dbReference type="ARBA" id="ARBA00022989"/>
    </source>
</evidence>
<evidence type="ECO:0000256" key="6">
    <source>
        <dbReference type="ARBA" id="ARBA00023034"/>
    </source>
</evidence>
<proteinExistence type="predicted"/>
<dbReference type="Pfam" id="PF01545">
    <property type="entry name" value="Cation_efflux"/>
    <property type="match status" value="1"/>
</dbReference>
<feature type="transmembrane region" description="Helical" evidence="11">
    <location>
        <begin position="50"/>
        <end position="70"/>
    </location>
</feature>
<evidence type="ECO:0000256" key="10">
    <source>
        <dbReference type="ARBA" id="ARBA00045455"/>
    </source>
</evidence>
<dbReference type="EnsemblMetazoa" id="XM_032597485">
    <property type="protein sequence ID" value="XP_032453376"/>
    <property type="gene ID" value="LOC100120479"/>
</dbReference>
<comment type="function">
    <text evidence="10">Has probably no intrinsic transporter activity but together with SLC30A5 forms a functional zinc ion:proton antiporter heterodimer, mediating zinc entry into the lumen of organelles along the secretory pathway. As part of that zinc ion:proton antiporter, contributes to zinc ion homeostasis within the early secretory pathway and regulates the activation and folding of enzymes like alkaline phosphatases and enzymes involved in phosphatidylinositol glycan anchor biosynthesis.</text>
</comment>
<keyword evidence="8 11" id="KW-0472">Membrane</keyword>
<dbReference type="InterPro" id="IPR052005">
    <property type="entry name" value="CDF_SLC30A"/>
</dbReference>
<dbReference type="SUPFAM" id="SSF161111">
    <property type="entry name" value="Cation efflux protein transmembrane domain-like"/>
    <property type="match status" value="1"/>
</dbReference>
<dbReference type="RefSeq" id="XP_032453376.1">
    <property type="nucleotide sequence ID" value="XM_032597485.1"/>
</dbReference>
<keyword evidence="5 11" id="KW-1133">Transmembrane helix</keyword>